<accession>A0AAV2SEW1</accession>
<comment type="caution">
    <text evidence="2">The sequence shown here is derived from an EMBL/GenBank/DDBJ whole genome shotgun (WGS) entry which is preliminary data.</text>
</comment>
<evidence type="ECO:0000256" key="1">
    <source>
        <dbReference type="SAM" id="Phobius"/>
    </source>
</evidence>
<sequence>VELGYSPRSDAIVPELRLDQSHQTVAAMKFLCKILLTVCLGIFMMAPAAYTRPQRMDFPVPGGDIIANNFGCAWNPCQPGRACIANSCIKILTFTTSSPY</sequence>
<dbReference type="Proteomes" id="UP001497623">
    <property type="component" value="Unassembled WGS sequence"/>
</dbReference>
<gene>
    <name evidence="2" type="ORF">MNOR_LOCUS35757</name>
</gene>
<keyword evidence="1" id="KW-0812">Transmembrane</keyword>
<name>A0AAV2SEW1_MEGNR</name>
<feature type="non-terminal residue" evidence="2">
    <location>
        <position position="1"/>
    </location>
</feature>
<dbReference type="AlphaFoldDB" id="A0AAV2SEW1"/>
<keyword evidence="1" id="KW-1133">Transmembrane helix</keyword>
<proteinExistence type="predicted"/>
<keyword evidence="3" id="KW-1185">Reference proteome</keyword>
<reference evidence="2 3" key="1">
    <citation type="submission" date="2024-05" db="EMBL/GenBank/DDBJ databases">
        <authorList>
            <person name="Wallberg A."/>
        </authorList>
    </citation>
    <scope>NUCLEOTIDE SEQUENCE [LARGE SCALE GENOMIC DNA]</scope>
</reference>
<feature type="transmembrane region" description="Helical" evidence="1">
    <location>
        <begin position="26"/>
        <end position="46"/>
    </location>
</feature>
<dbReference type="EMBL" id="CAXKWB010061204">
    <property type="protein sequence ID" value="CAL4184052.1"/>
    <property type="molecule type" value="Genomic_DNA"/>
</dbReference>
<evidence type="ECO:0000313" key="3">
    <source>
        <dbReference type="Proteomes" id="UP001497623"/>
    </source>
</evidence>
<keyword evidence="1" id="KW-0472">Membrane</keyword>
<organism evidence="2 3">
    <name type="scientific">Meganyctiphanes norvegica</name>
    <name type="common">Northern krill</name>
    <name type="synonym">Thysanopoda norvegica</name>
    <dbReference type="NCBI Taxonomy" id="48144"/>
    <lineage>
        <taxon>Eukaryota</taxon>
        <taxon>Metazoa</taxon>
        <taxon>Ecdysozoa</taxon>
        <taxon>Arthropoda</taxon>
        <taxon>Crustacea</taxon>
        <taxon>Multicrustacea</taxon>
        <taxon>Malacostraca</taxon>
        <taxon>Eumalacostraca</taxon>
        <taxon>Eucarida</taxon>
        <taxon>Euphausiacea</taxon>
        <taxon>Euphausiidae</taxon>
        <taxon>Meganyctiphanes</taxon>
    </lineage>
</organism>
<evidence type="ECO:0000313" key="2">
    <source>
        <dbReference type="EMBL" id="CAL4184052.1"/>
    </source>
</evidence>
<protein>
    <submittedName>
        <fullName evidence="2">Uncharacterized protein</fullName>
    </submittedName>
</protein>